<evidence type="ECO:0000313" key="3">
    <source>
        <dbReference type="Proteomes" id="UP000448943"/>
    </source>
</evidence>
<sequence length="82" mass="9508">MEQFQMIVLELLSEEGCGVLPKEEIILSNRFIDLGFDSLKFAEFLIHLENRTGKEIPDEVLNLSLEESVEQFQKIIFSKYKG</sequence>
<evidence type="ECO:0000313" key="2">
    <source>
        <dbReference type="EMBL" id="NBI29821.1"/>
    </source>
</evidence>
<name>A0A6N9Q4Z5_9BACL</name>
<dbReference type="InterPro" id="IPR009081">
    <property type="entry name" value="PP-bd_ACP"/>
</dbReference>
<protein>
    <submittedName>
        <fullName evidence="2">Acyl carrier protein</fullName>
    </submittedName>
</protein>
<accession>A0A6N9Q4Z5</accession>
<dbReference type="Proteomes" id="UP000448943">
    <property type="component" value="Unassembled WGS sequence"/>
</dbReference>
<dbReference type="Pfam" id="PF00550">
    <property type="entry name" value="PP-binding"/>
    <property type="match status" value="1"/>
</dbReference>
<gene>
    <name evidence="2" type="ORF">ERL59_12720</name>
</gene>
<dbReference type="InterPro" id="IPR036736">
    <property type="entry name" value="ACP-like_sf"/>
</dbReference>
<feature type="domain" description="Carrier" evidence="1">
    <location>
        <begin position="1"/>
        <end position="80"/>
    </location>
</feature>
<keyword evidence="3" id="KW-1185">Reference proteome</keyword>
<dbReference type="Gene3D" id="1.10.1200.10">
    <property type="entry name" value="ACP-like"/>
    <property type="match status" value="1"/>
</dbReference>
<dbReference type="SUPFAM" id="SSF47336">
    <property type="entry name" value="ACP-like"/>
    <property type="match status" value="1"/>
</dbReference>
<dbReference type="PROSITE" id="PS50075">
    <property type="entry name" value="CARRIER"/>
    <property type="match status" value="1"/>
</dbReference>
<reference evidence="2 3" key="1">
    <citation type="submission" date="2019-01" db="EMBL/GenBank/DDBJ databases">
        <title>Chengkuizengella sp. nov., isolated from deep-sea sediment of East Pacific Ocean.</title>
        <authorList>
            <person name="Yang J."/>
            <person name="Lai Q."/>
            <person name="Shao Z."/>
        </authorList>
    </citation>
    <scope>NUCLEOTIDE SEQUENCE [LARGE SCALE GENOMIC DNA]</scope>
    <source>
        <strain evidence="2 3">YPA3-1-1</strain>
    </source>
</reference>
<dbReference type="EMBL" id="SIJB01000028">
    <property type="protein sequence ID" value="NBI29821.1"/>
    <property type="molecule type" value="Genomic_DNA"/>
</dbReference>
<dbReference type="RefSeq" id="WP_160646631.1">
    <property type="nucleotide sequence ID" value="NZ_SIJB01000028.1"/>
</dbReference>
<dbReference type="OrthoDB" id="2665522at2"/>
<comment type="caution">
    <text evidence="2">The sequence shown here is derived from an EMBL/GenBank/DDBJ whole genome shotgun (WGS) entry which is preliminary data.</text>
</comment>
<evidence type="ECO:0000259" key="1">
    <source>
        <dbReference type="PROSITE" id="PS50075"/>
    </source>
</evidence>
<dbReference type="AlphaFoldDB" id="A0A6N9Q4Z5"/>
<proteinExistence type="predicted"/>
<organism evidence="2 3">
    <name type="scientific">Chengkuizengella marina</name>
    <dbReference type="NCBI Taxonomy" id="2507566"/>
    <lineage>
        <taxon>Bacteria</taxon>
        <taxon>Bacillati</taxon>
        <taxon>Bacillota</taxon>
        <taxon>Bacilli</taxon>
        <taxon>Bacillales</taxon>
        <taxon>Paenibacillaceae</taxon>
        <taxon>Chengkuizengella</taxon>
    </lineage>
</organism>